<keyword evidence="2" id="KW-0328">Glycosyltransferase</keyword>
<keyword evidence="3" id="KW-0808">Transferase</keyword>
<dbReference type="EMBL" id="JAGFBR010000017">
    <property type="protein sequence ID" value="KAH0451709.1"/>
    <property type="molecule type" value="Genomic_DNA"/>
</dbReference>
<proteinExistence type="inferred from homology"/>
<sequence>MRDGKWDIGVTRMFQNRARLVAWMNVRGKAFAASERQSAGSRKGSLLTRTQHKDCAGREATAGRESSGGSVVNLKPMVSSSSEPVRRPHAVLLSFPAQGHLNPILTLAKILNIVGGFRITIVNTEFNHRRLLRSSSSAAAAANNAIDGFHLTAIPDGLPPNPVDVNATQDIPALCASTRRHCPAFFRHLLSTLSPPATCVIADGSMSSSAAVAMELGVPAWLFYTHSSCGFWSYVNFAELVRRGYSPLKDENYLTNGYLDTKTEVIPGMEGIRLRDLPTFIRTTNPDDLMLQIMLKRPEEASCGVGIILNTFDDLEPDVLAAVRFKFGNLYSIGPLTKFKSLVATDSEAGMIASSLWKNDSGCLNWLDGQEQGKVVYVNFGSITVLSPQQLAEFAWGLAGSGYPILWAIRPDMVSRGGAAEALPEHFVKQVEERTKVVAWCDQEAVLAHPAIGVFLTHCGWNSTLESLCEGVPMVCWPFFAEQPTNCRYICQEWGVGLEIEGEVKRERVEKLVREAMEGEKGMEMKRRALEWKEKARRATEPGGSSYANLKKLMRDLVQTKVSEAEIISTSFHHQINEKLRGHSAGSVVKFKPMVSSSSEPVRTPHAVLISFPAQGHLNPILTLAKILHIVGGFRITIVNTEFNHRRLLRSSSSAAAAANNAIDGFHLTSIPDGLPPNPVDANATQDIPTLCTSIRQHCPAFFRHLLSTLSPPATCVIADGLMSSSAAVAMELGIPAWLFYTHSSCGFWSYVNFEELVRRGYSPLKDESFLTNGYLDTKIEVIPGMEGIRLRDLPIFIRTTNPADPMLQITLKKPEEASCGIGIILNTFDSLEPDVLAAVRLKFGSVYSIGPLTAFKSLLATDSEAGMIGSSLWKNNSECLNWLDGQEQGKVVYVNFGSITVLSPQQLAEFAWGLAGSGYPILWAIRPDMVSSGGAAEALPVNFVKQVEERTKVVAWCDQEAVLAHPAIGVFLTHCGWNSTLESLCEGVPMVCWPFFAEQPTNCRYICQEWGVGLEIEGEVKRERVEKLVREAMEGEKGMEMKRRALEWKEKARRATEPGGSSYANLEKLMRDLVQTKVSEAEIISTGFHHQINEKLV</sequence>
<comment type="caution">
    <text evidence="5">The sequence shown here is derived from an EMBL/GenBank/DDBJ whole genome shotgun (WGS) entry which is preliminary data.</text>
</comment>
<dbReference type="Proteomes" id="UP000775213">
    <property type="component" value="Unassembled WGS sequence"/>
</dbReference>
<evidence type="ECO:0000256" key="3">
    <source>
        <dbReference type="ARBA" id="ARBA00022679"/>
    </source>
</evidence>
<evidence type="ECO:0000313" key="5">
    <source>
        <dbReference type="EMBL" id="KAH0451709.1"/>
    </source>
</evidence>
<gene>
    <name evidence="5" type="ORF">IEQ34_019008</name>
</gene>
<name>A0AAV7FQ12_DENCH</name>
<dbReference type="SUPFAM" id="SSF53756">
    <property type="entry name" value="UDP-Glycosyltransferase/glycogen phosphorylase"/>
    <property type="match status" value="2"/>
</dbReference>
<dbReference type="GO" id="GO:0080043">
    <property type="term" value="F:quercetin 3-O-glucosyltransferase activity"/>
    <property type="evidence" value="ECO:0007669"/>
    <property type="project" value="TreeGrafter"/>
</dbReference>
<dbReference type="AlphaFoldDB" id="A0AAV7FQ12"/>
<protein>
    <recommendedName>
        <fullName evidence="7">UDP-glycosyltransferases domain-containing protein</fullName>
    </recommendedName>
</protein>
<evidence type="ECO:0000256" key="1">
    <source>
        <dbReference type="ARBA" id="ARBA00009995"/>
    </source>
</evidence>
<dbReference type="Pfam" id="PF00201">
    <property type="entry name" value="UDPGT"/>
    <property type="match status" value="2"/>
</dbReference>
<comment type="similarity">
    <text evidence="1">Belongs to the UDP-glycosyltransferase family.</text>
</comment>
<dbReference type="PANTHER" id="PTHR11926">
    <property type="entry name" value="GLUCOSYL/GLUCURONOSYL TRANSFERASES"/>
    <property type="match status" value="1"/>
</dbReference>
<dbReference type="InterPro" id="IPR002213">
    <property type="entry name" value="UDP_glucos_trans"/>
</dbReference>
<dbReference type="Gene3D" id="3.40.50.2000">
    <property type="entry name" value="Glycogen Phosphorylase B"/>
    <property type="match status" value="4"/>
</dbReference>
<feature type="region of interest" description="Disordered" evidence="4">
    <location>
        <begin position="34"/>
        <end position="82"/>
    </location>
</feature>
<keyword evidence="6" id="KW-1185">Reference proteome</keyword>
<accession>A0AAV7FQ12</accession>
<dbReference type="FunFam" id="3.40.50.2000:FF:000027">
    <property type="entry name" value="Glycosyltransferase"/>
    <property type="match status" value="2"/>
</dbReference>
<reference evidence="5 6" key="1">
    <citation type="journal article" date="2021" name="Hortic Res">
        <title>Chromosome-scale assembly of the Dendrobium chrysotoxum genome enhances the understanding of orchid evolution.</title>
        <authorList>
            <person name="Zhang Y."/>
            <person name="Zhang G.Q."/>
            <person name="Zhang D."/>
            <person name="Liu X.D."/>
            <person name="Xu X.Y."/>
            <person name="Sun W.H."/>
            <person name="Yu X."/>
            <person name="Zhu X."/>
            <person name="Wang Z.W."/>
            <person name="Zhao X."/>
            <person name="Zhong W.Y."/>
            <person name="Chen H."/>
            <person name="Yin W.L."/>
            <person name="Huang T."/>
            <person name="Niu S.C."/>
            <person name="Liu Z.J."/>
        </authorList>
    </citation>
    <scope>NUCLEOTIDE SEQUENCE [LARGE SCALE GENOMIC DNA]</scope>
    <source>
        <strain evidence="5">Lindl</strain>
    </source>
</reference>
<organism evidence="5 6">
    <name type="scientific">Dendrobium chrysotoxum</name>
    <name type="common">Orchid</name>
    <dbReference type="NCBI Taxonomy" id="161865"/>
    <lineage>
        <taxon>Eukaryota</taxon>
        <taxon>Viridiplantae</taxon>
        <taxon>Streptophyta</taxon>
        <taxon>Embryophyta</taxon>
        <taxon>Tracheophyta</taxon>
        <taxon>Spermatophyta</taxon>
        <taxon>Magnoliopsida</taxon>
        <taxon>Liliopsida</taxon>
        <taxon>Asparagales</taxon>
        <taxon>Orchidaceae</taxon>
        <taxon>Epidendroideae</taxon>
        <taxon>Malaxideae</taxon>
        <taxon>Dendrobiinae</taxon>
        <taxon>Dendrobium</taxon>
    </lineage>
</organism>
<dbReference type="PANTHER" id="PTHR11926:SF970">
    <property type="entry name" value="GLYCOSYLTRANSFERASE"/>
    <property type="match status" value="1"/>
</dbReference>
<dbReference type="FunFam" id="3.40.50.2000:FF:000065">
    <property type="entry name" value="Glycosyltransferase"/>
    <property type="match status" value="2"/>
</dbReference>
<dbReference type="PROSITE" id="PS00375">
    <property type="entry name" value="UDPGT"/>
    <property type="match status" value="2"/>
</dbReference>
<evidence type="ECO:0000256" key="2">
    <source>
        <dbReference type="ARBA" id="ARBA00022676"/>
    </source>
</evidence>
<dbReference type="GO" id="GO:0080044">
    <property type="term" value="F:quercetin 7-O-glucosyltransferase activity"/>
    <property type="evidence" value="ECO:0007669"/>
    <property type="project" value="TreeGrafter"/>
</dbReference>
<dbReference type="CDD" id="cd03784">
    <property type="entry name" value="GT1_Gtf-like"/>
    <property type="match status" value="2"/>
</dbReference>
<evidence type="ECO:0000313" key="6">
    <source>
        <dbReference type="Proteomes" id="UP000775213"/>
    </source>
</evidence>
<evidence type="ECO:0008006" key="7">
    <source>
        <dbReference type="Google" id="ProtNLM"/>
    </source>
</evidence>
<evidence type="ECO:0000256" key="4">
    <source>
        <dbReference type="SAM" id="MobiDB-lite"/>
    </source>
</evidence>
<dbReference type="InterPro" id="IPR035595">
    <property type="entry name" value="UDP_glycos_trans_CS"/>
</dbReference>